<reference evidence="2 3" key="1">
    <citation type="journal article" date="2019" name="Sci. Rep.">
        <title>Orb-weaving spider Araneus ventricosus genome elucidates the spidroin gene catalogue.</title>
        <authorList>
            <person name="Kono N."/>
            <person name="Nakamura H."/>
            <person name="Ohtoshi R."/>
            <person name="Moran D.A.P."/>
            <person name="Shinohara A."/>
            <person name="Yoshida Y."/>
            <person name="Fujiwara M."/>
            <person name="Mori M."/>
            <person name="Tomita M."/>
            <person name="Arakawa K."/>
        </authorList>
    </citation>
    <scope>NUCLEOTIDE SEQUENCE [LARGE SCALE GENOMIC DNA]</scope>
</reference>
<evidence type="ECO:0000313" key="2">
    <source>
        <dbReference type="EMBL" id="GBM08359.1"/>
    </source>
</evidence>
<proteinExistence type="predicted"/>
<name>A0A4Y2CW95_ARAVE</name>
<dbReference type="OrthoDB" id="6437148at2759"/>
<accession>A0A4Y2CW95</accession>
<gene>
    <name evidence="2" type="ORF">AVEN_108362_1</name>
</gene>
<comment type="caution">
    <text evidence="2">The sequence shown here is derived from an EMBL/GenBank/DDBJ whole genome shotgun (WGS) entry which is preliminary data.</text>
</comment>
<keyword evidence="3" id="KW-1185">Reference proteome</keyword>
<sequence length="120" mass="13851">MKKRSIFLPPIYLLPTISKVLENLFILRLNYHLEKNNSLSNRQYGFREGKSTKMVTIKLLNFIHKVKASGDHILGLSIDIKCAFYNIQHSAINSYLDNSKCPTNIVNIFENLLQNRRSGI</sequence>
<dbReference type="AlphaFoldDB" id="A0A4Y2CW95"/>
<evidence type="ECO:0000313" key="3">
    <source>
        <dbReference type="Proteomes" id="UP000499080"/>
    </source>
</evidence>
<organism evidence="2 3">
    <name type="scientific">Araneus ventricosus</name>
    <name type="common">Orbweaver spider</name>
    <name type="synonym">Epeira ventricosa</name>
    <dbReference type="NCBI Taxonomy" id="182803"/>
    <lineage>
        <taxon>Eukaryota</taxon>
        <taxon>Metazoa</taxon>
        <taxon>Ecdysozoa</taxon>
        <taxon>Arthropoda</taxon>
        <taxon>Chelicerata</taxon>
        <taxon>Arachnida</taxon>
        <taxon>Araneae</taxon>
        <taxon>Araneomorphae</taxon>
        <taxon>Entelegynae</taxon>
        <taxon>Araneoidea</taxon>
        <taxon>Araneidae</taxon>
        <taxon>Araneus</taxon>
    </lineage>
</organism>
<dbReference type="EMBL" id="BGPR01000256">
    <property type="protein sequence ID" value="GBM08359.1"/>
    <property type="molecule type" value="Genomic_DNA"/>
</dbReference>
<evidence type="ECO:0000259" key="1">
    <source>
        <dbReference type="Pfam" id="PF00078"/>
    </source>
</evidence>
<dbReference type="Proteomes" id="UP000499080">
    <property type="component" value="Unassembled WGS sequence"/>
</dbReference>
<feature type="domain" description="Reverse transcriptase" evidence="1">
    <location>
        <begin position="10"/>
        <end position="111"/>
    </location>
</feature>
<protein>
    <recommendedName>
        <fullName evidence="1">Reverse transcriptase domain-containing protein</fullName>
    </recommendedName>
</protein>
<dbReference type="Pfam" id="PF00078">
    <property type="entry name" value="RVT_1"/>
    <property type="match status" value="1"/>
</dbReference>
<dbReference type="InterPro" id="IPR000477">
    <property type="entry name" value="RT_dom"/>
</dbReference>